<evidence type="ECO:0000259" key="6">
    <source>
        <dbReference type="PROSITE" id="PS51898"/>
    </source>
</evidence>
<dbReference type="GO" id="GO:0015074">
    <property type="term" value="P:DNA integration"/>
    <property type="evidence" value="ECO:0007669"/>
    <property type="project" value="UniProtKB-KW"/>
</dbReference>
<dbReference type="Pfam" id="PF00589">
    <property type="entry name" value="Phage_integrase"/>
    <property type="match status" value="1"/>
</dbReference>
<dbReference type="PANTHER" id="PTHR30349">
    <property type="entry name" value="PHAGE INTEGRASE-RELATED"/>
    <property type="match status" value="1"/>
</dbReference>
<evidence type="ECO:0000259" key="7">
    <source>
        <dbReference type="PROSITE" id="PS51900"/>
    </source>
</evidence>
<dbReference type="PANTHER" id="PTHR30349:SF41">
    <property type="entry name" value="INTEGRASE_RECOMBINASE PROTEIN MJ0367-RELATED"/>
    <property type="match status" value="1"/>
</dbReference>
<dbReference type="RefSeq" id="WP_272446782.1">
    <property type="nucleotide sequence ID" value="NZ_JAMQKC010000013.1"/>
</dbReference>
<dbReference type="Gene3D" id="1.10.150.130">
    <property type="match status" value="1"/>
</dbReference>
<evidence type="ECO:0000256" key="5">
    <source>
        <dbReference type="PROSITE-ProRule" id="PRU01248"/>
    </source>
</evidence>
<name>A0A9X3WD75_9BACI</name>
<dbReference type="Proteomes" id="UP001145069">
    <property type="component" value="Unassembled WGS sequence"/>
</dbReference>
<gene>
    <name evidence="8" type="ORF">NC799_12455</name>
</gene>
<dbReference type="SUPFAM" id="SSF56349">
    <property type="entry name" value="DNA breaking-rejoining enzymes"/>
    <property type="match status" value="1"/>
</dbReference>
<keyword evidence="4" id="KW-0233">DNA recombination</keyword>
<protein>
    <submittedName>
        <fullName evidence="8">Site-specific integrase</fullName>
    </submittedName>
</protein>
<dbReference type="EMBL" id="JAMQKC010000013">
    <property type="protein sequence ID" value="MDC3417710.1"/>
    <property type="molecule type" value="Genomic_DNA"/>
</dbReference>
<organism evidence="8 9">
    <name type="scientific">Aquibacillus salsiterrae</name>
    <dbReference type="NCBI Taxonomy" id="2950439"/>
    <lineage>
        <taxon>Bacteria</taxon>
        <taxon>Bacillati</taxon>
        <taxon>Bacillota</taxon>
        <taxon>Bacilli</taxon>
        <taxon>Bacillales</taxon>
        <taxon>Bacillaceae</taxon>
        <taxon>Aquibacillus</taxon>
    </lineage>
</organism>
<dbReference type="InterPro" id="IPR011010">
    <property type="entry name" value="DNA_brk_join_enz"/>
</dbReference>
<evidence type="ECO:0000256" key="4">
    <source>
        <dbReference type="ARBA" id="ARBA00023172"/>
    </source>
</evidence>
<evidence type="ECO:0000256" key="1">
    <source>
        <dbReference type="ARBA" id="ARBA00008857"/>
    </source>
</evidence>
<dbReference type="InterPro" id="IPR013762">
    <property type="entry name" value="Integrase-like_cat_sf"/>
</dbReference>
<comment type="caution">
    <text evidence="8">The sequence shown here is derived from an EMBL/GenBank/DDBJ whole genome shotgun (WGS) entry which is preliminary data.</text>
</comment>
<dbReference type="InterPro" id="IPR004107">
    <property type="entry name" value="Integrase_SAM-like_N"/>
</dbReference>
<proteinExistence type="inferred from homology"/>
<evidence type="ECO:0000256" key="2">
    <source>
        <dbReference type="ARBA" id="ARBA00022908"/>
    </source>
</evidence>
<evidence type="ECO:0000313" key="9">
    <source>
        <dbReference type="Proteomes" id="UP001145069"/>
    </source>
</evidence>
<dbReference type="GO" id="GO:0006310">
    <property type="term" value="P:DNA recombination"/>
    <property type="evidence" value="ECO:0007669"/>
    <property type="project" value="UniProtKB-KW"/>
</dbReference>
<dbReference type="Gene3D" id="1.10.443.10">
    <property type="entry name" value="Intergrase catalytic core"/>
    <property type="match status" value="1"/>
</dbReference>
<feature type="domain" description="Core-binding (CB)" evidence="7">
    <location>
        <begin position="17"/>
        <end position="105"/>
    </location>
</feature>
<dbReference type="InterPro" id="IPR010998">
    <property type="entry name" value="Integrase_recombinase_N"/>
</dbReference>
<reference evidence="8" key="1">
    <citation type="submission" date="2022-06" db="EMBL/GenBank/DDBJ databases">
        <title>Aquibacillus sp. a new bacterium isolated from soil saline samples.</title>
        <authorList>
            <person name="Galisteo C."/>
            <person name="De La Haba R."/>
            <person name="Sanchez-Porro C."/>
            <person name="Ventosa A."/>
        </authorList>
    </citation>
    <scope>NUCLEOTIDE SEQUENCE</scope>
    <source>
        <strain evidence="8">3ASR75-54</strain>
    </source>
</reference>
<dbReference type="InterPro" id="IPR050090">
    <property type="entry name" value="Tyrosine_recombinase_XerCD"/>
</dbReference>
<dbReference type="InterPro" id="IPR044068">
    <property type="entry name" value="CB"/>
</dbReference>
<dbReference type="Pfam" id="PF02899">
    <property type="entry name" value="Phage_int_SAM_1"/>
    <property type="match status" value="1"/>
</dbReference>
<keyword evidence="3 5" id="KW-0238">DNA-binding</keyword>
<dbReference type="AlphaFoldDB" id="A0A9X3WD75"/>
<dbReference type="InterPro" id="IPR002104">
    <property type="entry name" value="Integrase_catalytic"/>
</dbReference>
<accession>A0A9X3WD75</accession>
<feature type="domain" description="Tyr recombinase" evidence="6">
    <location>
        <begin position="154"/>
        <end position="249"/>
    </location>
</feature>
<sequence>MKVERTLNSLVLVDSNMRIIPEVLNYTNTLELKGMSPNTVRGYLNDLKNYYLWLEQEGLKFYEVKPKHISGFIEFIDSRSASGRVSPPTLSRYLATLSSFYRHFEAIGGHVEETPIVKMEGSKMNPRKGYFRHITRQWDKNLQNYFKRKHKKKIDKKRLYEADVDKCFEVIEYLWNEDESLKFRNRLMFKLLYETGYRVSELLHLRIDDFDYPDPTEKTGNIYLIERENEPPDRQLKTGKSALFKQRIH</sequence>
<dbReference type="PROSITE" id="PS51900">
    <property type="entry name" value="CB"/>
    <property type="match status" value="1"/>
</dbReference>
<dbReference type="PROSITE" id="PS51898">
    <property type="entry name" value="TYR_RECOMBINASE"/>
    <property type="match status" value="1"/>
</dbReference>
<keyword evidence="2" id="KW-0229">DNA integration</keyword>
<keyword evidence="9" id="KW-1185">Reference proteome</keyword>
<evidence type="ECO:0000313" key="8">
    <source>
        <dbReference type="EMBL" id="MDC3417710.1"/>
    </source>
</evidence>
<evidence type="ECO:0000256" key="3">
    <source>
        <dbReference type="ARBA" id="ARBA00023125"/>
    </source>
</evidence>
<comment type="similarity">
    <text evidence="1">Belongs to the 'phage' integrase family.</text>
</comment>
<dbReference type="GO" id="GO:0003677">
    <property type="term" value="F:DNA binding"/>
    <property type="evidence" value="ECO:0007669"/>
    <property type="project" value="UniProtKB-UniRule"/>
</dbReference>